<gene>
    <name evidence="2" type="ORF">LR394_08645</name>
</gene>
<evidence type="ECO:0000313" key="2">
    <source>
        <dbReference type="EMBL" id="MCD5310962.1"/>
    </source>
</evidence>
<feature type="transmembrane region" description="Helical" evidence="1">
    <location>
        <begin position="210"/>
        <end position="231"/>
    </location>
</feature>
<dbReference type="InterPro" id="IPR025238">
    <property type="entry name" value="DUF4184"/>
</dbReference>
<sequence length="239" mass="25328">MPFTLIHPVAVLPLARKPLVPSALVAGALAPDLPYFVSLQWFGGDYNLTKTHEASSVLWFDPIIALGLFGVFHLVARRPLLALLPPSVTSRLPVPAGRPNPLAVFASLVIGAATHVGWDAACDAFGYGLSARLNLLSDLVGGALLVAWLWRWWRTTEPKPGSQVLPARYRMVIGSALVVVAGLAGLVSMVRNVSEIGLSFGVLAAGDYAARSFVIAAITALAAGFAVYCLAFQFRARIG</sequence>
<feature type="transmembrane region" description="Helical" evidence="1">
    <location>
        <begin position="124"/>
        <end position="150"/>
    </location>
</feature>
<keyword evidence="1" id="KW-1133">Transmembrane helix</keyword>
<reference evidence="2" key="1">
    <citation type="submission" date="2021-11" db="EMBL/GenBank/DDBJ databases">
        <title>Streptomyces corallinus and Kineosporia corallina sp. nov., two new coral-derived marine actinobacteria.</title>
        <authorList>
            <person name="Buangrab K."/>
            <person name="Sutthacheep M."/>
            <person name="Yeemin T."/>
            <person name="Harunari E."/>
            <person name="Igarashi Y."/>
            <person name="Sripreechasak P."/>
            <person name="Kanchanasin P."/>
            <person name="Tanasupawat S."/>
            <person name="Phongsopitanun W."/>
        </authorList>
    </citation>
    <scope>NUCLEOTIDE SEQUENCE</scope>
    <source>
        <strain evidence="2">JCM 31032</strain>
    </source>
</reference>
<dbReference type="EMBL" id="JAJOMB010000003">
    <property type="protein sequence ID" value="MCD5310962.1"/>
    <property type="molecule type" value="Genomic_DNA"/>
</dbReference>
<evidence type="ECO:0000313" key="3">
    <source>
        <dbReference type="Proteomes" id="UP001138997"/>
    </source>
</evidence>
<feature type="transmembrane region" description="Helical" evidence="1">
    <location>
        <begin position="171"/>
        <end position="190"/>
    </location>
</feature>
<feature type="transmembrane region" description="Helical" evidence="1">
    <location>
        <begin position="57"/>
        <end position="76"/>
    </location>
</feature>
<comment type="caution">
    <text evidence="2">The sequence shown here is derived from an EMBL/GenBank/DDBJ whole genome shotgun (WGS) entry which is preliminary data.</text>
</comment>
<keyword evidence="1" id="KW-0812">Transmembrane</keyword>
<organism evidence="2 3">
    <name type="scientific">Kineosporia babensis</name>
    <dbReference type="NCBI Taxonomy" id="499548"/>
    <lineage>
        <taxon>Bacteria</taxon>
        <taxon>Bacillati</taxon>
        <taxon>Actinomycetota</taxon>
        <taxon>Actinomycetes</taxon>
        <taxon>Kineosporiales</taxon>
        <taxon>Kineosporiaceae</taxon>
        <taxon>Kineosporia</taxon>
    </lineage>
</organism>
<keyword evidence="1" id="KW-0472">Membrane</keyword>
<dbReference type="RefSeq" id="WP_231440138.1">
    <property type="nucleotide sequence ID" value="NZ_JAJOMB010000003.1"/>
</dbReference>
<name>A0A9X1SSR5_9ACTN</name>
<dbReference type="AlphaFoldDB" id="A0A9X1SSR5"/>
<keyword evidence="3" id="KW-1185">Reference proteome</keyword>
<protein>
    <submittedName>
        <fullName evidence="2">DUF4184 family protein</fullName>
    </submittedName>
</protein>
<dbReference type="Proteomes" id="UP001138997">
    <property type="component" value="Unassembled WGS sequence"/>
</dbReference>
<proteinExistence type="predicted"/>
<feature type="transmembrane region" description="Helical" evidence="1">
    <location>
        <begin position="101"/>
        <end position="118"/>
    </location>
</feature>
<dbReference type="Pfam" id="PF13803">
    <property type="entry name" value="DUF4184"/>
    <property type="match status" value="1"/>
</dbReference>
<accession>A0A9X1SSR5</accession>
<evidence type="ECO:0000256" key="1">
    <source>
        <dbReference type="SAM" id="Phobius"/>
    </source>
</evidence>